<keyword evidence="2" id="KW-1185">Reference proteome</keyword>
<accession>A0A8S1NW86</accession>
<sequence>MNYQNIIKKSYVIIRIQELYYQNLTNYVKPIKLIQIYSFLIFIIKIRITNNNQYYLKEPQNSKKKQLYIQNKLNGKFLKNVSLLKKISSLNFVNYSKNQSMESLHYNIKYESLLLDEEQ</sequence>
<protein>
    <submittedName>
        <fullName evidence="1">Uncharacterized protein</fullName>
    </submittedName>
</protein>
<proteinExistence type="predicted"/>
<reference evidence="1" key="1">
    <citation type="submission" date="2021-01" db="EMBL/GenBank/DDBJ databases">
        <authorList>
            <consortium name="Genoscope - CEA"/>
            <person name="William W."/>
        </authorList>
    </citation>
    <scope>NUCLEOTIDE SEQUENCE</scope>
</reference>
<evidence type="ECO:0000313" key="2">
    <source>
        <dbReference type="Proteomes" id="UP000688137"/>
    </source>
</evidence>
<gene>
    <name evidence="1" type="ORF">PPRIM_AZ9-3.1.T0940040</name>
</gene>
<evidence type="ECO:0000313" key="1">
    <source>
        <dbReference type="EMBL" id="CAD8093755.1"/>
    </source>
</evidence>
<dbReference type="EMBL" id="CAJJDM010000097">
    <property type="protein sequence ID" value="CAD8093755.1"/>
    <property type="molecule type" value="Genomic_DNA"/>
</dbReference>
<dbReference type="Proteomes" id="UP000688137">
    <property type="component" value="Unassembled WGS sequence"/>
</dbReference>
<comment type="caution">
    <text evidence="1">The sequence shown here is derived from an EMBL/GenBank/DDBJ whole genome shotgun (WGS) entry which is preliminary data.</text>
</comment>
<name>A0A8S1NW86_PARPR</name>
<dbReference type="AlphaFoldDB" id="A0A8S1NW86"/>
<organism evidence="1 2">
    <name type="scientific">Paramecium primaurelia</name>
    <dbReference type="NCBI Taxonomy" id="5886"/>
    <lineage>
        <taxon>Eukaryota</taxon>
        <taxon>Sar</taxon>
        <taxon>Alveolata</taxon>
        <taxon>Ciliophora</taxon>
        <taxon>Intramacronucleata</taxon>
        <taxon>Oligohymenophorea</taxon>
        <taxon>Peniculida</taxon>
        <taxon>Parameciidae</taxon>
        <taxon>Paramecium</taxon>
    </lineage>
</organism>